<name>A0A2P5ETB9_TREOI</name>
<proteinExistence type="predicted"/>
<dbReference type="AlphaFoldDB" id="A0A2P5ETB9"/>
<organism evidence="1 2">
    <name type="scientific">Trema orientale</name>
    <name type="common">Charcoal tree</name>
    <name type="synonym">Celtis orientalis</name>
    <dbReference type="NCBI Taxonomy" id="63057"/>
    <lineage>
        <taxon>Eukaryota</taxon>
        <taxon>Viridiplantae</taxon>
        <taxon>Streptophyta</taxon>
        <taxon>Embryophyta</taxon>
        <taxon>Tracheophyta</taxon>
        <taxon>Spermatophyta</taxon>
        <taxon>Magnoliopsida</taxon>
        <taxon>eudicotyledons</taxon>
        <taxon>Gunneridae</taxon>
        <taxon>Pentapetalae</taxon>
        <taxon>rosids</taxon>
        <taxon>fabids</taxon>
        <taxon>Rosales</taxon>
        <taxon>Cannabaceae</taxon>
        <taxon>Trema</taxon>
    </lineage>
</organism>
<dbReference type="InParanoid" id="A0A2P5ETB9"/>
<evidence type="ECO:0000313" key="1">
    <source>
        <dbReference type="EMBL" id="PON88784.1"/>
    </source>
</evidence>
<dbReference type="OrthoDB" id="10557299at2759"/>
<reference evidence="2" key="1">
    <citation type="submission" date="2016-06" db="EMBL/GenBank/DDBJ databases">
        <title>Parallel loss of symbiosis genes in relatives of nitrogen-fixing non-legume Parasponia.</title>
        <authorList>
            <person name="Van Velzen R."/>
            <person name="Holmer R."/>
            <person name="Bu F."/>
            <person name="Rutten L."/>
            <person name="Van Zeijl A."/>
            <person name="Liu W."/>
            <person name="Santuari L."/>
            <person name="Cao Q."/>
            <person name="Sharma T."/>
            <person name="Shen D."/>
            <person name="Roswanjaya Y."/>
            <person name="Wardhani T."/>
            <person name="Kalhor M.S."/>
            <person name="Jansen J."/>
            <person name="Van den Hoogen J."/>
            <person name="Gungor B."/>
            <person name="Hartog M."/>
            <person name="Hontelez J."/>
            <person name="Verver J."/>
            <person name="Yang W.-C."/>
            <person name="Schijlen E."/>
            <person name="Repin R."/>
            <person name="Schilthuizen M."/>
            <person name="Schranz E."/>
            <person name="Heidstra R."/>
            <person name="Miyata K."/>
            <person name="Fedorova E."/>
            <person name="Kohlen W."/>
            <person name="Bisseling T."/>
            <person name="Smit S."/>
            <person name="Geurts R."/>
        </authorList>
    </citation>
    <scope>NUCLEOTIDE SEQUENCE [LARGE SCALE GENOMIC DNA]</scope>
    <source>
        <strain evidence="2">cv. RG33-2</strain>
    </source>
</reference>
<keyword evidence="2" id="KW-1185">Reference proteome</keyword>
<accession>A0A2P5ETB9</accession>
<sequence length="171" mass="17244">MDREWQMDLDDGAAGAGDVGLDGFLDGLEGAVEDEDGVVLAEEAAGEGAADVVEDDGGGGGGVVEEGDLVDVVCIDEVLDKGAGAEEGGAEGVEVEVVGLAEEAELPGTLGSEYGFGAATEAAVVDSGDTREMVGELLADIGEEAGLLSRDRAVPVPVSRVFFFSVHNESK</sequence>
<dbReference type="EMBL" id="JXTC01000102">
    <property type="protein sequence ID" value="PON88784.1"/>
    <property type="molecule type" value="Genomic_DNA"/>
</dbReference>
<dbReference type="Proteomes" id="UP000237000">
    <property type="component" value="Unassembled WGS sequence"/>
</dbReference>
<evidence type="ECO:0000313" key="2">
    <source>
        <dbReference type="Proteomes" id="UP000237000"/>
    </source>
</evidence>
<protein>
    <submittedName>
        <fullName evidence="1">Uncharacterized protein</fullName>
    </submittedName>
</protein>
<gene>
    <name evidence="1" type="ORF">TorRG33x02_154900</name>
</gene>
<comment type="caution">
    <text evidence="1">The sequence shown here is derived from an EMBL/GenBank/DDBJ whole genome shotgun (WGS) entry which is preliminary data.</text>
</comment>